<feature type="compositionally biased region" description="Basic and acidic residues" evidence="4">
    <location>
        <begin position="187"/>
        <end position="200"/>
    </location>
</feature>
<comment type="function">
    <text evidence="3">Binds together with bS18 to 16S ribosomal RNA.</text>
</comment>
<dbReference type="GO" id="GO:0006412">
    <property type="term" value="P:translation"/>
    <property type="evidence" value="ECO:0007669"/>
    <property type="project" value="UniProtKB-UniRule"/>
</dbReference>
<sequence>MGGKLRPYEAVLILKPDAEEKLISGFQTKFRKLLKEGKAVRIETIEDDVRDLAHDISKHPRARFWRVGFEAESGLVDRIREAICHDEILLRQVYLHSTVDSTADASTEKASGADEEPEIQSEEKTDNKVTDANEEVKDAEEDTEKEDAKKEDTDKKGTEDVEAKESEEVSEEASEEAAAESVEETAEETKKEKDKQKDSG</sequence>
<evidence type="ECO:0000313" key="5">
    <source>
        <dbReference type="EMBL" id="MBD3363590.1"/>
    </source>
</evidence>
<evidence type="ECO:0000256" key="1">
    <source>
        <dbReference type="ARBA" id="ARBA00009512"/>
    </source>
</evidence>
<evidence type="ECO:0000256" key="2">
    <source>
        <dbReference type="ARBA" id="ARBA00035294"/>
    </source>
</evidence>
<dbReference type="EMBL" id="WJKJ01000003">
    <property type="protein sequence ID" value="MBD3363590.1"/>
    <property type="molecule type" value="Genomic_DNA"/>
</dbReference>
<dbReference type="GO" id="GO:0003735">
    <property type="term" value="F:structural constituent of ribosome"/>
    <property type="evidence" value="ECO:0007669"/>
    <property type="project" value="InterPro"/>
</dbReference>
<dbReference type="Gene3D" id="3.30.70.60">
    <property type="match status" value="1"/>
</dbReference>
<dbReference type="InterPro" id="IPR014717">
    <property type="entry name" value="Transl_elong_EF1B/ribsomal_bS6"/>
</dbReference>
<proteinExistence type="inferred from homology"/>
<dbReference type="InterPro" id="IPR035980">
    <property type="entry name" value="Ribosomal_bS6_sf"/>
</dbReference>
<comment type="caution">
    <text evidence="5">The sequence shown here is derived from an EMBL/GenBank/DDBJ whole genome shotgun (WGS) entry which is preliminary data.</text>
</comment>
<keyword evidence="3" id="KW-0689">Ribosomal protein</keyword>
<dbReference type="InterPro" id="IPR000529">
    <property type="entry name" value="Ribosomal_bS6"/>
</dbReference>
<dbReference type="GO" id="GO:0005840">
    <property type="term" value="C:ribosome"/>
    <property type="evidence" value="ECO:0007669"/>
    <property type="project" value="UniProtKB-KW"/>
</dbReference>
<feature type="compositionally biased region" description="Basic and acidic residues" evidence="4">
    <location>
        <begin position="121"/>
        <end position="136"/>
    </location>
</feature>
<protein>
    <recommendedName>
        <fullName evidence="2 3">Small ribosomal subunit protein bS6</fullName>
    </recommendedName>
</protein>
<feature type="compositionally biased region" description="Acidic residues" evidence="4">
    <location>
        <begin position="168"/>
        <end position="186"/>
    </location>
</feature>
<reference evidence="5" key="1">
    <citation type="submission" date="2019-11" db="EMBL/GenBank/DDBJ databases">
        <title>Microbial mats filling the niche in hypersaline microbial mats.</title>
        <authorList>
            <person name="Wong H.L."/>
            <person name="Macleod F.I."/>
            <person name="White R.A. III"/>
            <person name="Burns B.P."/>
        </authorList>
    </citation>
    <scope>NUCLEOTIDE SEQUENCE</scope>
    <source>
        <strain evidence="5">Bin_327</strain>
    </source>
</reference>
<keyword evidence="3" id="KW-0699">rRNA-binding</keyword>
<dbReference type="HAMAP" id="MF_00360">
    <property type="entry name" value="Ribosomal_bS6"/>
    <property type="match status" value="1"/>
</dbReference>
<feature type="compositionally biased region" description="Basic and acidic residues" evidence="4">
    <location>
        <begin position="146"/>
        <end position="167"/>
    </location>
</feature>
<dbReference type="Proteomes" id="UP000630660">
    <property type="component" value="Unassembled WGS sequence"/>
</dbReference>
<dbReference type="GO" id="GO:1990904">
    <property type="term" value="C:ribonucleoprotein complex"/>
    <property type="evidence" value="ECO:0007669"/>
    <property type="project" value="UniProtKB-KW"/>
</dbReference>
<organism evidence="5 6">
    <name type="scientific">candidate division WOR-3 bacterium</name>
    <dbReference type="NCBI Taxonomy" id="2052148"/>
    <lineage>
        <taxon>Bacteria</taxon>
        <taxon>Bacteria division WOR-3</taxon>
    </lineage>
</organism>
<feature type="region of interest" description="Disordered" evidence="4">
    <location>
        <begin position="103"/>
        <end position="200"/>
    </location>
</feature>
<keyword evidence="3" id="KW-0694">RNA-binding</keyword>
<dbReference type="AlphaFoldDB" id="A0A9D5K7N7"/>
<accession>A0A9D5K7N7</accession>
<keyword evidence="3" id="KW-0687">Ribonucleoprotein</keyword>
<comment type="similarity">
    <text evidence="1 3">Belongs to the bacterial ribosomal protein bS6 family.</text>
</comment>
<gene>
    <name evidence="3" type="primary">rpsF</name>
    <name evidence="5" type="ORF">GF359_00070</name>
</gene>
<dbReference type="SUPFAM" id="SSF54995">
    <property type="entry name" value="Ribosomal protein S6"/>
    <property type="match status" value="1"/>
</dbReference>
<evidence type="ECO:0000313" key="6">
    <source>
        <dbReference type="Proteomes" id="UP000630660"/>
    </source>
</evidence>
<dbReference type="InterPro" id="IPR020814">
    <property type="entry name" value="Ribosomal_S6_plastid/chlpt"/>
</dbReference>
<name>A0A9D5K7N7_UNCW3</name>
<dbReference type="Pfam" id="PF01250">
    <property type="entry name" value="Ribosomal_S6"/>
    <property type="match status" value="1"/>
</dbReference>
<evidence type="ECO:0000256" key="3">
    <source>
        <dbReference type="HAMAP-Rule" id="MF_00360"/>
    </source>
</evidence>
<dbReference type="GO" id="GO:0019843">
    <property type="term" value="F:rRNA binding"/>
    <property type="evidence" value="ECO:0007669"/>
    <property type="project" value="UniProtKB-UniRule"/>
</dbReference>
<evidence type="ECO:0000256" key="4">
    <source>
        <dbReference type="SAM" id="MobiDB-lite"/>
    </source>
</evidence>